<dbReference type="EMBL" id="CP003775">
    <property type="protein sequence ID" value="AFQ49820.1"/>
    <property type="molecule type" value="Genomic_DNA"/>
</dbReference>
<evidence type="ECO:0000256" key="1">
    <source>
        <dbReference type="SAM" id="Phobius"/>
    </source>
</evidence>
<keyword evidence="1" id="KW-0812">Transmembrane</keyword>
<accession>A0A9W3K495</accession>
<dbReference type="AlphaFoldDB" id="A0A9W3K495"/>
<organism evidence="2 3">
    <name type="scientific">Burkholderia cepacia GG4</name>
    <dbReference type="NCBI Taxonomy" id="1009846"/>
    <lineage>
        <taxon>Bacteria</taxon>
        <taxon>Pseudomonadati</taxon>
        <taxon>Pseudomonadota</taxon>
        <taxon>Betaproteobacteria</taxon>
        <taxon>Burkholderiales</taxon>
        <taxon>Burkholderiaceae</taxon>
        <taxon>Burkholderia</taxon>
        <taxon>Burkholderia cepacia complex</taxon>
    </lineage>
</organism>
<name>A0A9W3K495_BURCE</name>
<evidence type="ECO:0000313" key="3">
    <source>
        <dbReference type="Proteomes" id="UP000032866"/>
    </source>
</evidence>
<keyword evidence="1" id="KW-0472">Membrane</keyword>
<feature type="transmembrane region" description="Helical" evidence="1">
    <location>
        <begin position="25"/>
        <end position="44"/>
    </location>
</feature>
<protein>
    <submittedName>
        <fullName evidence="2">Uncharacterized protein</fullName>
    </submittedName>
</protein>
<dbReference type="Proteomes" id="UP000032866">
    <property type="component" value="Chromosome 2"/>
</dbReference>
<proteinExistence type="predicted"/>
<sequence>MKLKRIVANVDTQSIDDAKRLDQQIFGLDLLMASFPWLILNVLFSTSRKCRAVRS</sequence>
<evidence type="ECO:0000313" key="2">
    <source>
        <dbReference type="EMBL" id="AFQ49820.1"/>
    </source>
</evidence>
<dbReference type="KEGG" id="bct:GEM_3428"/>
<reference evidence="2 3" key="1">
    <citation type="journal article" date="2012" name="J. Bacteriol.">
        <title>Complete Genome Sequence of Burkholderia sp. Strain GG4, a Betaproteobacterium That Reduces 3-Oxo-N-Acylhomoserine Lactones and Produces Different N-Acylhomoserine Lactones.</title>
        <authorList>
            <person name="Hong K.W."/>
            <person name="Koh C.L."/>
            <person name="Sam C.K."/>
            <person name="Yin W.F."/>
            <person name="Chan K.G."/>
        </authorList>
    </citation>
    <scope>NUCLEOTIDE SEQUENCE [LARGE SCALE GENOMIC DNA]</scope>
    <source>
        <strain evidence="2 3">GG4</strain>
    </source>
</reference>
<keyword evidence="1" id="KW-1133">Transmembrane helix</keyword>
<gene>
    <name evidence="2" type="ORF">GEM_3428</name>
</gene>